<evidence type="ECO:0000256" key="1">
    <source>
        <dbReference type="SAM" id="SignalP"/>
    </source>
</evidence>
<name>A0A915MI27_MELJA</name>
<dbReference type="Proteomes" id="UP000887561">
    <property type="component" value="Unplaced"/>
</dbReference>
<keyword evidence="1" id="KW-0732">Signal</keyword>
<organism evidence="2 3">
    <name type="scientific">Meloidogyne javanica</name>
    <name type="common">Root-knot nematode worm</name>
    <dbReference type="NCBI Taxonomy" id="6303"/>
    <lineage>
        <taxon>Eukaryota</taxon>
        <taxon>Metazoa</taxon>
        <taxon>Ecdysozoa</taxon>
        <taxon>Nematoda</taxon>
        <taxon>Chromadorea</taxon>
        <taxon>Rhabditida</taxon>
        <taxon>Tylenchina</taxon>
        <taxon>Tylenchomorpha</taxon>
        <taxon>Tylenchoidea</taxon>
        <taxon>Meloidogynidae</taxon>
        <taxon>Meloidogyninae</taxon>
        <taxon>Meloidogyne</taxon>
        <taxon>Meloidogyne incognita group</taxon>
    </lineage>
</organism>
<accession>A0A915MI27</accession>
<dbReference type="AlphaFoldDB" id="A0A915MI27"/>
<evidence type="ECO:0000313" key="3">
    <source>
        <dbReference type="WBParaSite" id="scaffold3670_cov194.g6942"/>
    </source>
</evidence>
<evidence type="ECO:0000313" key="2">
    <source>
        <dbReference type="Proteomes" id="UP000887561"/>
    </source>
</evidence>
<reference evidence="3" key="1">
    <citation type="submission" date="2022-11" db="UniProtKB">
        <authorList>
            <consortium name="WormBaseParasite"/>
        </authorList>
    </citation>
    <scope>IDENTIFICATION</scope>
</reference>
<keyword evidence="2" id="KW-1185">Reference proteome</keyword>
<dbReference type="WBParaSite" id="scaffold3670_cov194.g6942">
    <property type="protein sequence ID" value="scaffold3670_cov194.g6942"/>
    <property type="gene ID" value="scaffold3670_cov194.g6942"/>
</dbReference>
<sequence length="321" mass="35569">MKLILLFFIQMWLVLSDAHPEPPPCDYDNPCPTGYKCEDDDLNNIRFQHNVAGEEIALETVTTVPVVNITATMHNVVGGEIALQTVTIVSHDSNVFRNDVVGEVGVPGVSHHTHVTMDNVVGAEMTLETVTEQCCDESHFTDCTRCSPQTTCYDVDTVGFYSNVLNRGAGPPPCGKYNPCLPGYKCEYGICVRDIPATTTKKPTTTTKKPKPTTPKKSKIIFLNLTNFLLISEPCCYSGNRRSSCYYCRPPFQCYKGLYCQYLPPPTTTKKPTTTPKPPQPCNKYNHCPPGYKCQYKICVPIPTTTTKKPTPPKPSKAIKS</sequence>
<feature type="chain" id="PRO_5037413777" evidence="1">
    <location>
        <begin position="19"/>
        <end position="321"/>
    </location>
</feature>
<feature type="signal peptide" evidence="1">
    <location>
        <begin position="1"/>
        <end position="18"/>
    </location>
</feature>
<proteinExistence type="predicted"/>
<protein>
    <submittedName>
        <fullName evidence="3">Uncharacterized protein</fullName>
    </submittedName>
</protein>